<feature type="compositionally biased region" description="Basic and acidic residues" evidence="1">
    <location>
        <begin position="49"/>
        <end position="60"/>
    </location>
</feature>
<accession>A0AAP0Q7M4</accession>
<gene>
    <name evidence="2" type="ORF">Scep_001342</name>
</gene>
<reference evidence="2 3" key="1">
    <citation type="submission" date="2024-01" db="EMBL/GenBank/DDBJ databases">
        <title>Genome assemblies of Stephania.</title>
        <authorList>
            <person name="Yang L."/>
        </authorList>
    </citation>
    <scope>NUCLEOTIDE SEQUENCE [LARGE SCALE GENOMIC DNA]</scope>
    <source>
        <strain evidence="2">JXDWG</strain>
        <tissue evidence="2">Leaf</tissue>
    </source>
</reference>
<evidence type="ECO:0000256" key="1">
    <source>
        <dbReference type="SAM" id="MobiDB-lite"/>
    </source>
</evidence>
<feature type="region of interest" description="Disordered" evidence="1">
    <location>
        <begin position="1"/>
        <end position="60"/>
    </location>
</feature>
<feature type="compositionally biased region" description="Basic residues" evidence="1">
    <location>
        <begin position="30"/>
        <end position="42"/>
    </location>
</feature>
<organism evidence="2 3">
    <name type="scientific">Stephania cephalantha</name>
    <dbReference type="NCBI Taxonomy" id="152367"/>
    <lineage>
        <taxon>Eukaryota</taxon>
        <taxon>Viridiplantae</taxon>
        <taxon>Streptophyta</taxon>
        <taxon>Embryophyta</taxon>
        <taxon>Tracheophyta</taxon>
        <taxon>Spermatophyta</taxon>
        <taxon>Magnoliopsida</taxon>
        <taxon>Ranunculales</taxon>
        <taxon>Menispermaceae</taxon>
        <taxon>Menispermoideae</taxon>
        <taxon>Cissampelideae</taxon>
        <taxon>Stephania</taxon>
    </lineage>
</organism>
<dbReference type="EMBL" id="JBBNAG010000001">
    <property type="protein sequence ID" value="KAK9166151.1"/>
    <property type="molecule type" value="Genomic_DNA"/>
</dbReference>
<sequence>MWRRRRSRAKASVEATIAQASADGGGRLATQRRVRHSSRRRPAQPVGSGDRRSASGQREHAAAVAWRSDAGVSVAMMVARWRDYGGWRDSGVGATVSAGSGAVRVVARLRRRRDEARDGDVGPIAPRRRDGDSFHFCLIALLGDSYLCNCCWLSGPLARIARESGWEAVCLVLDPGLWISNSRKLSMAVDTLRLQKKDEFDGNFELREFGREEVKRRGGSERDFE</sequence>
<name>A0AAP0Q7M4_9MAGN</name>
<dbReference type="AlphaFoldDB" id="A0AAP0Q7M4"/>
<protein>
    <submittedName>
        <fullName evidence="2">Uncharacterized protein</fullName>
    </submittedName>
</protein>
<proteinExistence type="predicted"/>
<evidence type="ECO:0000313" key="2">
    <source>
        <dbReference type="EMBL" id="KAK9166151.1"/>
    </source>
</evidence>
<comment type="caution">
    <text evidence="2">The sequence shown here is derived from an EMBL/GenBank/DDBJ whole genome shotgun (WGS) entry which is preliminary data.</text>
</comment>
<evidence type="ECO:0000313" key="3">
    <source>
        <dbReference type="Proteomes" id="UP001419268"/>
    </source>
</evidence>
<keyword evidence="3" id="KW-1185">Reference proteome</keyword>
<dbReference type="Proteomes" id="UP001419268">
    <property type="component" value="Unassembled WGS sequence"/>
</dbReference>